<dbReference type="InterPro" id="IPR037891">
    <property type="entry name" value="Cdil-like_sf"/>
</dbReference>
<dbReference type="Proteomes" id="UP000305202">
    <property type="component" value="Unassembled WGS sequence"/>
</dbReference>
<evidence type="ECO:0000313" key="1">
    <source>
        <dbReference type="EMBL" id="TKI02390.1"/>
    </source>
</evidence>
<sequence length="165" mass="18182">MFDDNGKGYSACAKINGDFLCIYTTSGLGLVALDTSSPTYFLEPDAEDSKVGEAVISALSKSRTLSADEYGDFFNREVSKNRYLTWVAGIMHKYGYKNKQNLFRKMKSSSIQYVHGRITFSPSHHEKLESWSGDGLTDADDVILPASSSPAEIGAGLRLAFERCK</sequence>
<proteinExistence type="predicted"/>
<keyword evidence="2" id="KW-1185">Reference proteome</keyword>
<dbReference type="SUPFAM" id="SSF160207">
    <property type="entry name" value="NMB0488-like"/>
    <property type="match status" value="1"/>
</dbReference>
<name>A0ABY2SE20_9HYPH</name>
<dbReference type="CDD" id="cd13445">
    <property type="entry name" value="CDI_inhibitor_EC869_like"/>
    <property type="match status" value="1"/>
</dbReference>
<dbReference type="EMBL" id="SZPQ01000082">
    <property type="protein sequence ID" value="TKI02390.1"/>
    <property type="molecule type" value="Genomic_DNA"/>
</dbReference>
<dbReference type="Gene3D" id="3.40.1590.10">
    <property type="entry name" value="NMB0488-like"/>
    <property type="match status" value="1"/>
</dbReference>
<dbReference type="InterPro" id="IPR009888">
    <property type="entry name" value="CdiI_Proteobact"/>
</dbReference>
<dbReference type="Pfam" id="PF07262">
    <property type="entry name" value="CdiI"/>
    <property type="match status" value="1"/>
</dbReference>
<evidence type="ECO:0000313" key="2">
    <source>
        <dbReference type="Proteomes" id="UP000305202"/>
    </source>
</evidence>
<gene>
    <name evidence="1" type="ORF">FCN80_25180</name>
</gene>
<protein>
    <submittedName>
        <fullName evidence="1">DUF1436 family protein</fullName>
    </submittedName>
</protein>
<reference evidence="1 2" key="1">
    <citation type="submission" date="2019-04" db="EMBL/GenBank/DDBJ databases">
        <authorList>
            <person name="Li M."/>
            <person name="Gao C."/>
        </authorList>
    </citation>
    <scope>NUCLEOTIDE SEQUENCE [LARGE SCALE GENOMIC DNA]</scope>
    <source>
        <strain evidence="1 2">BGMRC 2031</strain>
    </source>
</reference>
<organism evidence="1 2">
    <name type="scientific">Martelella alba</name>
    <dbReference type="NCBI Taxonomy" id="2590451"/>
    <lineage>
        <taxon>Bacteria</taxon>
        <taxon>Pseudomonadati</taxon>
        <taxon>Pseudomonadota</taxon>
        <taxon>Alphaproteobacteria</taxon>
        <taxon>Hyphomicrobiales</taxon>
        <taxon>Aurantimonadaceae</taxon>
        <taxon>Martelella</taxon>
    </lineage>
</organism>
<accession>A0ABY2SE20</accession>
<dbReference type="RefSeq" id="WP_136993049.1">
    <property type="nucleotide sequence ID" value="NZ_SZPQ01000082.1"/>
</dbReference>
<comment type="caution">
    <text evidence="1">The sequence shown here is derived from an EMBL/GenBank/DDBJ whole genome shotgun (WGS) entry which is preliminary data.</text>
</comment>